<dbReference type="Proteomes" id="UP001056120">
    <property type="component" value="Linkage Group LG08"/>
</dbReference>
<comment type="caution">
    <text evidence="1">The sequence shown here is derived from an EMBL/GenBank/DDBJ whole genome shotgun (WGS) entry which is preliminary data.</text>
</comment>
<evidence type="ECO:0000313" key="1">
    <source>
        <dbReference type="EMBL" id="KAI3806289.1"/>
    </source>
</evidence>
<evidence type="ECO:0000313" key="2">
    <source>
        <dbReference type="Proteomes" id="UP001056120"/>
    </source>
</evidence>
<name>A0ACB9IDF9_9ASTR</name>
<reference evidence="2" key="1">
    <citation type="journal article" date="2022" name="Mol. Ecol. Resour.">
        <title>The genomes of chicory, endive, great burdock and yacon provide insights into Asteraceae palaeo-polyploidization history and plant inulin production.</title>
        <authorList>
            <person name="Fan W."/>
            <person name="Wang S."/>
            <person name="Wang H."/>
            <person name="Wang A."/>
            <person name="Jiang F."/>
            <person name="Liu H."/>
            <person name="Zhao H."/>
            <person name="Xu D."/>
            <person name="Zhang Y."/>
        </authorList>
    </citation>
    <scope>NUCLEOTIDE SEQUENCE [LARGE SCALE GENOMIC DNA]</scope>
    <source>
        <strain evidence="2">cv. Yunnan</strain>
    </source>
</reference>
<protein>
    <submittedName>
        <fullName evidence="1">Uncharacterized protein</fullName>
    </submittedName>
</protein>
<keyword evidence="2" id="KW-1185">Reference proteome</keyword>
<dbReference type="EMBL" id="CM042025">
    <property type="protein sequence ID" value="KAI3806289.1"/>
    <property type="molecule type" value="Genomic_DNA"/>
</dbReference>
<sequence>MVMLCKSPRQLCQVTFHVHARHGRIRIKPGICIYHSPHTCIYELVTSLIHASLFGLHLYINNITQLTSQFSNNSAQMNNYTAKPNWIRRNCIGKGSFGVVSLAGDHQSVAASTFAVKSVEKKSGEYLRCLENEIRILKSLTSPYVVNYLGDDVTCEFSTVYRNLHMEYMPGGTVADVARRGDSVHLRSYTWSITSALSYIHAKNIVHCDVKGANVLIGNTPGTAKLADFGSAVEFGGPFPGTRGSPMWMAPEVIRGEYIGPESDVWSLGCTVIEILTGKPAWQDRGVATLRQIGYSDELPELETPVPDDLRDFLDKCLKRERSERWSGDQLLQHPFLLPCSSPSPPQTCKLSPRCVFDWSDTSSSNESTVDTCQFSMNTSNAKQRIGKLSSNSGVNWESEGWEVVRHVTITTSLEFSLSEPETTSSEYSDSVDEEASVSGSGGTNWENSKNTESNASCNNEVESTSSEAQGTMVGWIYRDTVDIYRCYMYVWIEKMFQIIIMFNLNVILQIQYTRNDRCEECDDDREWGKPVSTYAIGWKMEGNVRGGGEHSTARLERRVDVKEKSSADSPLEMV</sequence>
<proteinExistence type="predicted"/>
<organism evidence="1 2">
    <name type="scientific">Smallanthus sonchifolius</name>
    <dbReference type="NCBI Taxonomy" id="185202"/>
    <lineage>
        <taxon>Eukaryota</taxon>
        <taxon>Viridiplantae</taxon>
        <taxon>Streptophyta</taxon>
        <taxon>Embryophyta</taxon>
        <taxon>Tracheophyta</taxon>
        <taxon>Spermatophyta</taxon>
        <taxon>Magnoliopsida</taxon>
        <taxon>eudicotyledons</taxon>
        <taxon>Gunneridae</taxon>
        <taxon>Pentapetalae</taxon>
        <taxon>asterids</taxon>
        <taxon>campanulids</taxon>
        <taxon>Asterales</taxon>
        <taxon>Asteraceae</taxon>
        <taxon>Asteroideae</taxon>
        <taxon>Heliantheae alliance</taxon>
        <taxon>Millerieae</taxon>
        <taxon>Smallanthus</taxon>
    </lineage>
</organism>
<reference evidence="1 2" key="2">
    <citation type="journal article" date="2022" name="Mol. Ecol. Resour.">
        <title>The genomes of chicory, endive, great burdock and yacon provide insights into Asteraceae paleo-polyploidization history and plant inulin production.</title>
        <authorList>
            <person name="Fan W."/>
            <person name="Wang S."/>
            <person name="Wang H."/>
            <person name="Wang A."/>
            <person name="Jiang F."/>
            <person name="Liu H."/>
            <person name="Zhao H."/>
            <person name="Xu D."/>
            <person name="Zhang Y."/>
        </authorList>
    </citation>
    <scope>NUCLEOTIDE SEQUENCE [LARGE SCALE GENOMIC DNA]</scope>
    <source>
        <strain evidence="2">cv. Yunnan</strain>
        <tissue evidence="1">Leaves</tissue>
    </source>
</reference>
<gene>
    <name evidence="1" type="ORF">L1987_22188</name>
</gene>
<accession>A0ACB9IDF9</accession>